<accession>A0ABU7CMU6</accession>
<feature type="compositionally biased region" description="Polar residues" evidence="1">
    <location>
        <begin position="122"/>
        <end position="132"/>
    </location>
</feature>
<feature type="region of interest" description="Disordered" evidence="1">
    <location>
        <begin position="476"/>
        <end position="513"/>
    </location>
</feature>
<dbReference type="Proteomes" id="UP001352852">
    <property type="component" value="Unassembled WGS sequence"/>
</dbReference>
<feature type="compositionally biased region" description="Basic and acidic residues" evidence="1">
    <location>
        <begin position="16"/>
        <end position="29"/>
    </location>
</feature>
<dbReference type="EMBL" id="JAHUTJ010000793">
    <property type="protein sequence ID" value="MED6264143.1"/>
    <property type="molecule type" value="Genomic_DNA"/>
</dbReference>
<evidence type="ECO:0000313" key="3">
    <source>
        <dbReference type="Proteomes" id="UP001352852"/>
    </source>
</evidence>
<feature type="region of interest" description="Disordered" evidence="1">
    <location>
        <begin position="110"/>
        <end position="133"/>
    </location>
</feature>
<feature type="region of interest" description="Disordered" evidence="1">
    <location>
        <begin position="1"/>
        <end position="38"/>
    </location>
</feature>
<reference evidence="2 3" key="1">
    <citation type="submission" date="2021-06" db="EMBL/GenBank/DDBJ databases">
        <authorList>
            <person name="Palmer J.M."/>
        </authorList>
    </citation>
    <scope>NUCLEOTIDE SEQUENCE [LARGE SCALE GENOMIC DNA]</scope>
    <source>
        <strain evidence="2 3">CL_MEX2019</strain>
        <tissue evidence="2">Muscle</tissue>
    </source>
</reference>
<feature type="region of interest" description="Disordered" evidence="1">
    <location>
        <begin position="178"/>
        <end position="213"/>
    </location>
</feature>
<keyword evidence="3" id="KW-1185">Reference proteome</keyword>
<comment type="caution">
    <text evidence="2">The sequence shown here is derived from an EMBL/GenBank/DDBJ whole genome shotgun (WGS) entry which is preliminary data.</text>
</comment>
<protein>
    <recommendedName>
        <fullName evidence="4">CEP68</fullName>
    </recommendedName>
</protein>
<evidence type="ECO:0000256" key="1">
    <source>
        <dbReference type="SAM" id="MobiDB-lite"/>
    </source>
</evidence>
<evidence type="ECO:0008006" key="4">
    <source>
        <dbReference type="Google" id="ProtNLM"/>
    </source>
</evidence>
<name>A0ABU7CMU6_9TELE</name>
<evidence type="ECO:0000313" key="2">
    <source>
        <dbReference type="EMBL" id="MED6264143.1"/>
    </source>
</evidence>
<organism evidence="2 3">
    <name type="scientific">Characodon lateralis</name>
    <dbReference type="NCBI Taxonomy" id="208331"/>
    <lineage>
        <taxon>Eukaryota</taxon>
        <taxon>Metazoa</taxon>
        <taxon>Chordata</taxon>
        <taxon>Craniata</taxon>
        <taxon>Vertebrata</taxon>
        <taxon>Euteleostomi</taxon>
        <taxon>Actinopterygii</taxon>
        <taxon>Neopterygii</taxon>
        <taxon>Teleostei</taxon>
        <taxon>Neoteleostei</taxon>
        <taxon>Acanthomorphata</taxon>
        <taxon>Ovalentaria</taxon>
        <taxon>Atherinomorphae</taxon>
        <taxon>Cyprinodontiformes</taxon>
        <taxon>Goodeidae</taxon>
        <taxon>Characodon</taxon>
    </lineage>
</organism>
<proteinExistence type="predicted"/>
<feature type="compositionally biased region" description="Basic and acidic residues" evidence="1">
    <location>
        <begin position="195"/>
        <end position="207"/>
    </location>
</feature>
<sequence length="627" mass="69448">MHVSTFKHSNRFLRPPAEDGGRDKAEPKGNKKHPKNVTIAPSTCYLTDRRYVERKPLFTEEHHVSILKTSHAQKLPEEADLSREHTNMNHRVKPAQTLLPERHDLSLSDLSLPTASGEEPSSPLTVPELQTQRSHRTPTAGLLFHGRSPQGNFSSSVLEVQNRNPRLRPRLTSTVLHPTYTPRSRYRSPSQTHLRPKEGSGIEETKPHSSGVNSECSYQVDYWACAIPKGMPPSPDRRSAAWNPNKEYEALLDYTYPLRPGHVNSERNRSELQTESLLRTNLIMKDSGIEMDQFCSSASLSGLDPSDSGEGRSRDISPLCAEYILPDLQVFPRSSDVPPCSTPLSLTHPISLSLESLDCSKDRTGTSYQSRDGCDSQHHAVASSSSTAFIRSTSVLPRSRWTGGEIDEDYWPLPEQLEELQQLSRQVKEVTAQLSPPVTASCASIDQFTTSILSSVTFPKNPGADEQTQEIVQDKQDGMQRSAAQTASGDRDSDTLRSSAGAGLDPAGGGLNQTGVRERLVKQLHGSTLPDSQEWRDSLMKHIQVFSSQLELLIQQLYALSQSMEKTAAPAGNIGSVKSSLADYQVRNELSECSTINSGLPTHHLNFSLSEVVWFCMCVAFLMHQFT</sequence>
<gene>
    <name evidence="2" type="ORF">CHARACLAT_011746</name>
</gene>